<evidence type="ECO:0000256" key="11">
    <source>
        <dbReference type="ARBA" id="ARBA00075110"/>
    </source>
</evidence>
<reference evidence="15 16" key="1">
    <citation type="submission" date="2013-12" db="EMBL/GenBank/DDBJ databases">
        <authorList>
            <consortium name="DOE Joint Genome Institute"/>
            <person name="Kappler U."/>
            <person name="Huntemann M."/>
            <person name="Han J."/>
            <person name="Chen A."/>
            <person name="Kyrpides N."/>
            <person name="Mavromatis K."/>
            <person name="Markowitz V."/>
            <person name="Palaniappan K."/>
            <person name="Ivanova N."/>
            <person name="Schaumberg A."/>
            <person name="Pati A."/>
            <person name="Liolios K."/>
            <person name="Nordberg H.P."/>
            <person name="Cantor M.N."/>
            <person name="Hua S.X."/>
            <person name="Woyke T."/>
        </authorList>
    </citation>
    <scope>NUCLEOTIDE SEQUENCE [LARGE SCALE GENOMIC DNA]</scope>
    <source>
        <strain evidence="16">AL2</strain>
    </source>
</reference>
<evidence type="ECO:0000256" key="13">
    <source>
        <dbReference type="ARBA" id="ARBA00078531"/>
    </source>
</evidence>
<organism evidence="15 16">
    <name type="scientific">Thiomicrospira aerophila AL3</name>
    <dbReference type="NCBI Taxonomy" id="717772"/>
    <lineage>
        <taxon>Bacteria</taxon>
        <taxon>Pseudomonadati</taxon>
        <taxon>Pseudomonadota</taxon>
        <taxon>Gammaproteobacteria</taxon>
        <taxon>Thiotrichales</taxon>
        <taxon>Piscirickettsiaceae</taxon>
        <taxon>Thiomicrospira</taxon>
    </lineage>
</organism>
<evidence type="ECO:0000256" key="6">
    <source>
        <dbReference type="ARBA" id="ARBA00052218"/>
    </source>
</evidence>
<accession>W0DS45</accession>
<dbReference type="Gene3D" id="3.40.50.720">
    <property type="entry name" value="NAD(P)-binding Rossmann-like Domain"/>
    <property type="match status" value="1"/>
</dbReference>
<dbReference type="GO" id="GO:0004792">
    <property type="term" value="F:thiosulfate-cyanide sulfurtransferase activity"/>
    <property type="evidence" value="ECO:0007669"/>
    <property type="project" value="TreeGrafter"/>
</dbReference>
<keyword evidence="3" id="KW-0808">Transferase</keyword>
<protein>
    <recommendedName>
        <fullName evidence="10">Molybdopterin-synthase adenylyltransferase</fullName>
        <ecNumber evidence="9">2.7.7.80</ecNumber>
    </recommendedName>
    <alternativeName>
        <fullName evidence="13">MoaD protein adenylase</fullName>
    </alternativeName>
    <alternativeName>
        <fullName evidence="11">Molybdopterin-converting factor subunit 1 adenylase</fullName>
    </alternativeName>
    <alternativeName>
        <fullName evidence="12">Sulfur carrier protein MoaD adenylyltransferase</fullName>
    </alternativeName>
</protein>
<evidence type="ECO:0000256" key="2">
    <source>
        <dbReference type="ARBA" id="ARBA00009919"/>
    </source>
</evidence>
<dbReference type="InterPro" id="IPR045886">
    <property type="entry name" value="ThiF/MoeB/HesA"/>
</dbReference>
<dbReference type="SUPFAM" id="SSF69572">
    <property type="entry name" value="Activating enzymes of the ubiquitin-like proteins"/>
    <property type="match status" value="1"/>
</dbReference>
<sequence length="255" mass="28353">MIEELSDKQLERYGRHILLDEIGYEGQLTLVKKRVGIIGLGGLGSPVALYLASAGIGELTLVDFDQVELSNLQRQLIHNEQRIGLNKATSAKQSIELLNKDILINTITHRLNDDELAQIIINHDLILDCTDNFASRYQLNQLCYKHNTPLVSGAAIRWEGQISTYDFRKEGLACYQCLFPKKSSSDSINETCSQNGVVAPLLGIIGSIQALEAIKCLLDLPTLNSKLTIIDGLSMQIRQFNLKKDQNCPVCSIQK</sequence>
<evidence type="ECO:0000256" key="4">
    <source>
        <dbReference type="ARBA" id="ARBA00022741"/>
    </source>
</evidence>
<name>W0DS45_9GAMM</name>
<evidence type="ECO:0000256" key="9">
    <source>
        <dbReference type="ARBA" id="ARBA00066884"/>
    </source>
</evidence>
<dbReference type="EMBL" id="CP007030">
    <property type="protein sequence ID" value="AHF01460.1"/>
    <property type="molecule type" value="Genomic_DNA"/>
</dbReference>
<dbReference type="AlphaFoldDB" id="W0DS45"/>
<dbReference type="HOGENOM" id="CLU_013325_10_3_6"/>
<evidence type="ECO:0000256" key="5">
    <source>
        <dbReference type="ARBA" id="ARBA00022840"/>
    </source>
</evidence>
<comment type="similarity">
    <text evidence="2">Belongs to the HesA/MoeB/ThiF family.</text>
</comment>
<dbReference type="InterPro" id="IPR000594">
    <property type="entry name" value="ThiF_NAD_FAD-bd"/>
</dbReference>
<dbReference type="OrthoDB" id="9804286at2"/>
<dbReference type="PANTHER" id="PTHR10953">
    <property type="entry name" value="UBIQUITIN-ACTIVATING ENZYME E1"/>
    <property type="match status" value="1"/>
</dbReference>
<evidence type="ECO:0000256" key="12">
    <source>
        <dbReference type="ARBA" id="ARBA00075328"/>
    </source>
</evidence>
<dbReference type="PANTHER" id="PTHR10953:SF102">
    <property type="entry name" value="ADENYLYLTRANSFERASE AND SULFURTRANSFERASE MOCS3"/>
    <property type="match status" value="1"/>
</dbReference>
<comment type="function">
    <text evidence="7">Catalyzes the adenylation by ATP of the carboxyl group of the C-terminal glycine of sulfur carrier protein MoaD.</text>
</comment>
<evidence type="ECO:0000313" key="15">
    <source>
        <dbReference type="EMBL" id="AHF01460.1"/>
    </source>
</evidence>
<comment type="subunit">
    <text evidence="8">Homodimer. Forms a stable heterotetrameric complex of 2 MoeB and 2 MoaD during adenylation of MoaD.</text>
</comment>
<dbReference type="InterPro" id="IPR035985">
    <property type="entry name" value="Ubiquitin-activating_enz"/>
</dbReference>
<evidence type="ECO:0000256" key="8">
    <source>
        <dbReference type="ARBA" id="ARBA00063809"/>
    </source>
</evidence>
<evidence type="ECO:0000259" key="14">
    <source>
        <dbReference type="Pfam" id="PF00899"/>
    </source>
</evidence>
<evidence type="ECO:0000256" key="7">
    <source>
        <dbReference type="ARBA" id="ARBA00055169"/>
    </source>
</evidence>
<keyword evidence="5" id="KW-0067">ATP-binding</keyword>
<comment type="pathway">
    <text evidence="1">Cofactor biosynthesis; molybdopterin biosynthesis.</text>
</comment>
<feature type="domain" description="THIF-type NAD/FAD binding fold" evidence="14">
    <location>
        <begin position="13"/>
        <end position="250"/>
    </location>
</feature>
<evidence type="ECO:0000313" key="16">
    <source>
        <dbReference type="Proteomes" id="UP000005380"/>
    </source>
</evidence>
<dbReference type="STRING" id="717772.THIAE_06540"/>
<dbReference type="Pfam" id="PF00899">
    <property type="entry name" value="ThiF"/>
    <property type="match status" value="1"/>
</dbReference>
<dbReference type="GO" id="GO:0005829">
    <property type="term" value="C:cytosol"/>
    <property type="evidence" value="ECO:0007669"/>
    <property type="project" value="TreeGrafter"/>
</dbReference>
<dbReference type="GO" id="GO:0005524">
    <property type="term" value="F:ATP binding"/>
    <property type="evidence" value="ECO:0007669"/>
    <property type="project" value="UniProtKB-KW"/>
</dbReference>
<dbReference type="eggNOG" id="COG0476">
    <property type="taxonomic scope" value="Bacteria"/>
</dbReference>
<dbReference type="FunFam" id="3.40.50.720:FF:000033">
    <property type="entry name" value="Adenylyltransferase and sulfurtransferase MOCS3"/>
    <property type="match status" value="1"/>
</dbReference>
<evidence type="ECO:0000256" key="10">
    <source>
        <dbReference type="ARBA" id="ARBA00073635"/>
    </source>
</evidence>
<comment type="catalytic activity">
    <reaction evidence="6">
        <text>[molybdopterin-synthase sulfur-carrier protein]-C-terminal Gly-Gly + ATP + H(+) = [molybdopterin-synthase sulfur-carrier protein]-C-terminal Gly-Gly-AMP + diphosphate</text>
        <dbReference type="Rhea" id="RHEA:43616"/>
        <dbReference type="Rhea" id="RHEA-COMP:12159"/>
        <dbReference type="Rhea" id="RHEA-COMP:12202"/>
        <dbReference type="ChEBI" id="CHEBI:15378"/>
        <dbReference type="ChEBI" id="CHEBI:30616"/>
        <dbReference type="ChEBI" id="CHEBI:33019"/>
        <dbReference type="ChEBI" id="CHEBI:90618"/>
        <dbReference type="ChEBI" id="CHEBI:90778"/>
        <dbReference type="EC" id="2.7.7.80"/>
    </reaction>
</comment>
<dbReference type="GO" id="GO:0008146">
    <property type="term" value="F:sulfotransferase activity"/>
    <property type="evidence" value="ECO:0007669"/>
    <property type="project" value="TreeGrafter"/>
</dbReference>
<dbReference type="RefSeq" id="WP_006459460.1">
    <property type="nucleotide sequence ID" value="NZ_CP007030.1"/>
</dbReference>
<dbReference type="EC" id="2.7.7.80" evidence="9"/>
<dbReference type="KEGG" id="tao:THIAE_06540"/>
<keyword evidence="16" id="KW-1185">Reference proteome</keyword>
<dbReference type="NCBIfam" id="NF004281">
    <property type="entry name" value="PRK05690.1"/>
    <property type="match status" value="1"/>
</dbReference>
<dbReference type="Proteomes" id="UP000005380">
    <property type="component" value="Chromosome"/>
</dbReference>
<dbReference type="GO" id="GO:0061605">
    <property type="term" value="F:molybdopterin-synthase adenylyltransferase activity"/>
    <property type="evidence" value="ECO:0007669"/>
    <property type="project" value="UniProtKB-EC"/>
</dbReference>
<keyword evidence="4" id="KW-0547">Nucleotide-binding</keyword>
<evidence type="ECO:0000256" key="1">
    <source>
        <dbReference type="ARBA" id="ARBA00005046"/>
    </source>
</evidence>
<evidence type="ECO:0000256" key="3">
    <source>
        <dbReference type="ARBA" id="ARBA00022679"/>
    </source>
</evidence>
<proteinExistence type="inferred from homology"/>
<dbReference type="GO" id="GO:0008641">
    <property type="term" value="F:ubiquitin-like modifier activating enzyme activity"/>
    <property type="evidence" value="ECO:0007669"/>
    <property type="project" value="InterPro"/>
</dbReference>
<dbReference type="InParanoid" id="W0DS45"/>
<gene>
    <name evidence="15" type="ORF">THIAE_06540</name>
</gene>
<dbReference type="CDD" id="cd00757">
    <property type="entry name" value="ThiF_MoeB_HesA_family"/>
    <property type="match status" value="1"/>
</dbReference>
<dbReference type="FunCoup" id="W0DS45">
    <property type="interactions" value="482"/>
</dbReference>